<protein>
    <submittedName>
        <fullName evidence="1">Uncharacterized protein</fullName>
    </submittedName>
</protein>
<reference evidence="1" key="1">
    <citation type="journal article" date="2021" name="Genome Biol. Evol.">
        <title>A High-Quality Reference Genome for a Parasitic Bivalve with Doubly Uniparental Inheritance (Bivalvia: Unionida).</title>
        <authorList>
            <person name="Smith C.H."/>
        </authorList>
    </citation>
    <scope>NUCLEOTIDE SEQUENCE</scope>
    <source>
        <strain evidence="1">CHS0354</strain>
    </source>
</reference>
<evidence type="ECO:0000313" key="2">
    <source>
        <dbReference type="Proteomes" id="UP001195483"/>
    </source>
</evidence>
<dbReference type="Proteomes" id="UP001195483">
    <property type="component" value="Unassembled WGS sequence"/>
</dbReference>
<name>A0AAE0VL54_9BIVA</name>
<feature type="non-terminal residue" evidence="1">
    <location>
        <position position="65"/>
    </location>
</feature>
<reference evidence="1" key="2">
    <citation type="journal article" date="2021" name="Genome Biol. Evol.">
        <title>Developing a high-quality reference genome for a parasitic bivalve with doubly uniparental inheritance (Bivalvia: Unionida).</title>
        <authorList>
            <person name="Smith C.H."/>
        </authorList>
    </citation>
    <scope>NUCLEOTIDE SEQUENCE</scope>
    <source>
        <strain evidence="1">CHS0354</strain>
        <tissue evidence="1">Mantle</tissue>
    </source>
</reference>
<organism evidence="1 2">
    <name type="scientific">Potamilus streckersoni</name>
    <dbReference type="NCBI Taxonomy" id="2493646"/>
    <lineage>
        <taxon>Eukaryota</taxon>
        <taxon>Metazoa</taxon>
        <taxon>Spiralia</taxon>
        <taxon>Lophotrochozoa</taxon>
        <taxon>Mollusca</taxon>
        <taxon>Bivalvia</taxon>
        <taxon>Autobranchia</taxon>
        <taxon>Heteroconchia</taxon>
        <taxon>Palaeoheterodonta</taxon>
        <taxon>Unionida</taxon>
        <taxon>Unionoidea</taxon>
        <taxon>Unionidae</taxon>
        <taxon>Ambleminae</taxon>
        <taxon>Lampsilini</taxon>
        <taxon>Potamilus</taxon>
    </lineage>
</organism>
<dbReference type="EMBL" id="JAEAOA010001821">
    <property type="protein sequence ID" value="KAK3581671.1"/>
    <property type="molecule type" value="Genomic_DNA"/>
</dbReference>
<keyword evidence="2" id="KW-1185">Reference proteome</keyword>
<evidence type="ECO:0000313" key="1">
    <source>
        <dbReference type="EMBL" id="KAK3581671.1"/>
    </source>
</evidence>
<sequence>MDPKRAKKYPGKSCSATCASDCVYCSTCGNWYHRQRQSMNEEELRQWGKLDLDYVLFSCRSLNES</sequence>
<proteinExistence type="predicted"/>
<reference evidence="1" key="3">
    <citation type="submission" date="2023-05" db="EMBL/GenBank/DDBJ databases">
        <authorList>
            <person name="Smith C.H."/>
        </authorList>
    </citation>
    <scope>NUCLEOTIDE SEQUENCE</scope>
    <source>
        <strain evidence="1">CHS0354</strain>
        <tissue evidence="1">Mantle</tissue>
    </source>
</reference>
<gene>
    <name evidence="1" type="ORF">CHS0354_030656</name>
</gene>
<accession>A0AAE0VL54</accession>
<dbReference type="AlphaFoldDB" id="A0AAE0VL54"/>
<comment type="caution">
    <text evidence="1">The sequence shown here is derived from an EMBL/GenBank/DDBJ whole genome shotgun (WGS) entry which is preliminary data.</text>
</comment>